<feature type="domain" description="KIB1-4 beta-propeller" evidence="1">
    <location>
        <begin position="100"/>
        <end position="314"/>
    </location>
</feature>
<protein>
    <recommendedName>
        <fullName evidence="1">KIB1-4 beta-propeller domain-containing protein</fullName>
    </recommendedName>
</protein>
<reference evidence="2" key="1">
    <citation type="submission" date="2015-06" db="UniProtKB">
        <authorList>
            <consortium name="EnsemblPlants"/>
        </authorList>
    </citation>
    <scope>IDENTIFICATION</scope>
</reference>
<name>R7VYN8_AEGTA</name>
<evidence type="ECO:0000313" key="2">
    <source>
        <dbReference type="EnsemblPlants" id="EMT00684"/>
    </source>
</evidence>
<dbReference type="AlphaFoldDB" id="R7VYN8"/>
<dbReference type="PANTHER" id="PTHR33165">
    <property type="entry name" value="F-BOX DOMAIN CONTAINING PROTEIN-LIKE-RELATED"/>
    <property type="match status" value="1"/>
</dbReference>
<accession>R7VYN8</accession>
<evidence type="ECO:0000259" key="1">
    <source>
        <dbReference type="Pfam" id="PF03478"/>
    </source>
</evidence>
<dbReference type="PANTHER" id="PTHR33165:SF105">
    <property type="entry name" value="DUF1618 DOMAIN-CONTAINING PROTEIN"/>
    <property type="match status" value="1"/>
</dbReference>
<dbReference type="InterPro" id="IPR005174">
    <property type="entry name" value="KIB1-4_b-propeller"/>
</dbReference>
<organism evidence="2">
    <name type="scientific">Aegilops tauschii</name>
    <name type="common">Tausch's goatgrass</name>
    <name type="synonym">Aegilops squarrosa</name>
    <dbReference type="NCBI Taxonomy" id="37682"/>
    <lineage>
        <taxon>Eukaryota</taxon>
        <taxon>Viridiplantae</taxon>
        <taxon>Streptophyta</taxon>
        <taxon>Embryophyta</taxon>
        <taxon>Tracheophyta</taxon>
        <taxon>Spermatophyta</taxon>
        <taxon>Magnoliopsida</taxon>
        <taxon>Liliopsida</taxon>
        <taxon>Poales</taxon>
        <taxon>Poaceae</taxon>
        <taxon>BOP clade</taxon>
        <taxon>Pooideae</taxon>
        <taxon>Triticodae</taxon>
        <taxon>Triticeae</taxon>
        <taxon>Triticinae</taxon>
        <taxon>Aegilops</taxon>
    </lineage>
</organism>
<dbReference type="EnsemblPlants" id="EMT00684">
    <property type="protein sequence ID" value="EMT00684"/>
    <property type="gene ID" value="F775_11257"/>
</dbReference>
<dbReference type="Pfam" id="PF03478">
    <property type="entry name" value="Beta-prop_KIB1-4"/>
    <property type="match status" value="1"/>
</dbReference>
<sequence length="352" mass="38913">MSSPSVRNRPPAITAAAASSGDVSPWATLHGDLVRLVGWRLLAGDLLDYVRLRAVCRYWRFSTVSPLGRGIIDPRFHPRRWMMLPEGHGLHPREDAKKRFFNLSSGVFVRPRLPLLKDHFVLCPADGLLLLLQGQQYHRCNSVRLLHPFTGDVVELPANIILPADMTLPEELRAHSIPPTDAFAAVSTSPDGVLGVMVVFKNTSFVVFASTREEQWGFFAFGFYPHASPLSFKGELYMMQDQISAAGWELNVLRFDPPWQEHSTVSGLAPSSLLSPKLVATCSAHIIHSPELVECDSEILIVGYRKVTEMIIYRLADLALGKIVPNPGGGIISPSGWNNQSIANNNARAYPC</sequence>
<proteinExistence type="predicted"/>